<evidence type="ECO:0008006" key="4">
    <source>
        <dbReference type="Google" id="ProtNLM"/>
    </source>
</evidence>
<gene>
    <name evidence="2" type="ORF">J0695_35765</name>
</gene>
<feature type="transmembrane region" description="Helical" evidence="1">
    <location>
        <begin position="39"/>
        <end position="58"/>
    </location>
</feature>
<organism evidence="2 3">
    <name type="scientific">Streptomyces beijiangensis</name>
    <dbReference type="NCBI Taxonomy" id="163361"/>
    <lineage>
        <taxon>Bacteria</taxon>
        <taxon>Bacillati</taxon>
        <taxon>Actinomycetota</taxon>
        <taxon>Actinomycetes</taxon>
        <taxon>Kitasatosporales</taxon>
        <taxon>Streptomycetaceae</taxon>
        <taxon>Streptomyces</taxon>
    </lineage>
</organism>
<feature type="transmembrane region" description="Helical" evidence="1">
    <location>
        <begin position="154"/>
        <end position="174"/>
    </location>
</feature>
<feature type="transmembrane region" description="Helical" evidence="1">
    <location>
        <begin position="65"/>
        <end position="83"/>
    </location>
</feature>
<protein>
    <recommendedName>
        <fullName evidence="4">Intracellular septation protein A</fullName>
    </recommendedName>
</protein>
<dbReference type="Proteomes" id="UP000664167">
    <property type="component" value="Unassembled WGS sequence"/>
</dbReference>
<keyword evidence="1" id="KW-0472">Membrane</keyword>
<name>A0A939JLP6_9ACTN</name>
<sequence length="234" mass="24533">MENTGNAANAKKNFGPLIVDAVIPTAAYYLLKHEGLSTVSALAWSSVVPAVRTVWSLIKERQLNGLAALMLVVNLVGLVLTFLTGDPRLMLAKDSAISSTVGIGILVSVAMGRPMMSAGLKPWLVKADNAKSEAWDRLSAGSARFRRIERTFSLVWGTALLAECAVRVVGAYTIPVDTMIWLGGVFTGGAILLAMIVGSVVAVAPMEKLIEAELTEKAEAPAATATAITAPATV</sequence>
<evidence type="ECO:0000313" key="2">
    <source>
        <dbReference type="EMBL" id="MBO0517082.1"/>
    </source>
</evidence>
<evidence type="ECO:0000313" key="3">
    <source>
        <dbReference type="Proteomes" id="UP000664167"/>
    </source>
</evidence>
<keyword evidence="1" id="KW-1133">Transmembrane helix</keyword>
<comment type="caution">
    <text evidence="2">The sequence shown here is derived from an EMBL/GenBank/DDBJ whole genome shotgun (WGS) entry which is preliminary data.</text>
</comment>
<keyword evidence="1" id="KW-0812">Transmembrane</keyword>
<evidence type="ECO:0000256" key="1">
    <source>
        <dbReference type="SAM" id="Phobius"/>
    </source>
</evidence>
<reference evidence="2" key="1">
    <citation type="submission" date="2021-03" db="EMBL/GenBank/DDBJ databases">
        <title>Streptomyces poriferae sp. nov., a novel marine sponge-derived Actinobacteria species with anti-MRSA activity.</title>
        <authorList>
            <person name="Sandoval-Powers M."/>
            <person name="Kralova S."/>
            <person name="Nguyen G.-S."/>
            <person name="Fawwal D."/>
            <person name="Degnes K."/>
            <person name="Klinkenberg G."/>
            <person name="Sletta H."/>
            <person name="Wentzel A."/>
            <person name="Liles M.R."/>
        </authorList>
    </citation>
    <scope>NUCLEOTIDE SEQUENCE</scope>
    <source>
        <strain evidence="2">DSM 41794</strain>
    </source>
</reference>
<accession>A0A939JLP6</accession>
<feature type="transmembrane region" description="Helical" evidence="1">
    <location>
        <begin position="95"/>
        <end position="112"/>
    </location>
</feature>
<proteinExistence type="predicted"/>
<dbReference type="NCBIfam" id="NF041646">
    <property type="entry name" value="VC0807_fam"/>
    <property type="match status" value="1"/>
</dbReference>
<dbReference type="EMBL" id="JAFLRJ010000492">
    <property type="protein sequence ID" value="MBO0517082.1"/>
    <property type="molecule type" value="Genomic_DNA"/>
</dbReference>
<dbReference type="RefSeq" id="WP_206968943.1">
    <property type="nucleotide sequence ID" value="NZ_BAAAJJ010000001.1"/>
</dbReference>
<dbReference type="AlphaFoldDB" id="A0A939JLP6"/>
<feature type="transmembrane region" description="Helical" evidence="1">
    <location>
        <begin position="180"/>
        <end position="204"/>
    </location>
</feature>
<keyword evidence="3" id="KW-1185">Reference proteome</keyword>